<keyword evidence="3" id="KW-1185">Reference proteome</keyword>
<organism evidence="2 3">
    <name type="scientific">Xylanimonas oleitrophica</name>
    <dbReference type="NCBI Taxonomy" id="2607479"/>
    <lineage>
        <taxon>Bacteria</taxon>
        <taxon>Bacillati</taxon>
        <taxon>Actinomycetota</taxon>
        <taxon>Actinomycetes</taxon>
        <taxon>Micrococcales</taxon>
        <taxon>Promicromonosporaceae</taxon>
        <taxon>Xylanimonas</taxon>
    </lineage>
</organism>
<dbReference type="EMBL" id="QKWH01000009">
    <property type="protein sequence ID" value="PZR52553.1"/>
    <property type="molecule type" value="Genomic_DNA"/>
</dbReference>
<feature type="region of interest" description="Disordered" evidence="1">
    <location>
        <begin position="177"/>
        <end position="216"/>
    </location>
</feature>
<evidence type="ECO:0000256" key="1">
    <source>
        <dbReference type="SAM" id="MobiDB-lite"/>
    </source>
</evidence>
<evidence type="ECO:0000313" key="2">
    <source>
        <dbReference type="EMBL" id="PZR52553.1"/>
    </source>
</evidence>
<reference evidence="2 3" key="1">
    <citation type="submission" date="2018-06" db="EMBL/GenBank/DDBJ databases">
        <title>Whole genome sequencing of a novel hydrocarbon degrading bacterial strain, PW21 isolated from oil contaminated produced water sample.</title>
        <authorList>
            <person name="Nagkirti P."/>
            <person name="Shaikh A."/>
            <person name="Gowdaman V."/>
            <person name="Engineer A.E."/>
            <person name="Dagar S."/>
            <person name="Dhakephalkar P.K."/>
        </authorList>
    </citation>
    <scope>NUCLEOTIDE SEQUENCE [LARGE SCALE GENOMIC DNA]</scope>
    <source>
        <strain evidence="2 3">PW21</strain>
    </source>
</reference>
<protein>
    <submittedName>
        <fullName evidence="2">Uncharacterized protein</fullName>
    </submittedName>
</protein>
<evidence type="ECO:0000313" key="3">
    <source>
        <dbReference type="Proteomes" id="UP000248783"/>
    </source>
</evidence>
<comment type="caution">
    <text evidence="2">The sequence shown here is derived from an EMBL/GenBank/DDBJ whole genome shotgun (WGS) entry which is preliminary data.</text>
</comment>
<gene>
    <name evidence="2" type="ORF">DNL40_11790</name>
</gene>
<dbReference type="AlphaFoldDB" id="A0A2W5WPD5"/>
<sequence>MSVAAGVKAARRRGATRVSVLATALPPATVASVATVSGATIVPARLATVVTGRRVRVTARALGVVVSAVTRARAPVVRVVSVARIVLAGVVRVVSVARIVVTVVTGRRVSGTARVPSVVVSAVTSAVPVTAVAASAGRTAEASAEGPPSAATTRVPVVRVGFVVTSGGDRVVARTRTHGVRSGLSASTVRGCRSRRSPRTSRSGSSTRRHVSVYGG</sequence>
<name>A0A2W5WPD5_9MICO</name>
<accession>A0A2W5WPD5</accession>
<feature type="compositionally biased region" description="Basic residues" evidence="1">
    <location>
        <begin position="207"/>
        <end position="216"/>
    </location>
</feature>
<proteinExistence type="predicted"/>
<dbReference type="Proteomes" id="UP000248783">
    <property type="component" value="Unassembled WGS sequence"/>
</dbReference>